<dbReference type="PANTHER" id="PTHR44051">
    <property type="entry name" value="GLUTATHIONE S-TRANSFERASE-RELATED"/>
    <property type="match status" value="1"/>
</dbReference>
<evidence type="ECO:0000256" key="1">
    <source>
        <dbReference type="ARBA" id="ARBA00012452"/>
    </source>
</evidence>
<dbReference type="InterPro" id="IPR004045">
    <property type="entry name" value="Glutathione_S-Trfase_N"/>
</dbReference>
<dbReference type="Pfam" id="PF02798">
    <property type="entry name" value="GST_N"/>
    <property type="match status" value="1"/>
</dbReference>
<dbReference type="SFLD" id="SFLDG00358">
    <property type="entry name" value="Main_(cytGST)"/>
    <property type="match status" value="1"/>
</dbReference>
<dbReference type="EC" id="2.5.1.18" evidence="1"/>
<dbReference type="OrthoDB" id="9810080at2"/>
<dbReference type="Gene3D" id="3.40.30.10">
    <property type="entry name" value="Glutaredoxin"/>
    <property type="match status" value="1"/>
</dbReference>
<dbReference type="SUPFAM" id="SSF47616">
    <property type="entry name" value="GST C-terminal domain-like"/>
    <property type="match status" value="1"/>
</dbReference>
<dbReference type="CDD" id="cd03189">
    <property type="entry name" value="GST_C_GTT1_like"/>
    <property type="match status" value="1"/>
</dbReference>
<dbReference type="EMBL" id="RMVG01000001">
    <property type="protein sequence ID" value="RPE04704.1"/>
    <property type="molecule type" value="Genomic_DNA"/>
</dbReference>
<dbReference type="InterPro" id="IPR036249">
    <property type="entry name" value="Thioredoxin-like_sf"/>
</dbReference>
<reference evidence="6 7" key="1">
    <citation type="submission" date="2018-11" db="EMBL/GenBank/DDBJ databases">
        <title>Whole genome sequencing of Pantoea sp. RIT388.</title>
        <authorList>
            <person name="Gan H.M."/>
            <person name="Hudson A.O."/>
        </authorList>
    </citation>
    <scope>NUCLEOTIDE SEQUENCE [LARGE SCALE GENOMIC DNA]</scope>
    <source>
        <strain evidence="6 7">RIT388</strain>
    </source>
</reference>
<name>A0A3N4PYY0_9GAMM</name>
<dbReference type="PROSITE" id="PS50405">
    <property type="entry name" value="GST_CTER"/>
    <property type="match status" value="1"/>
</dbReference>
<sequence length="224" mass="25210">MITVHHLEQSRSQRVLWLLEELEVPYQIKRYQREASMLAPEALKKVHPLGKSPVITDENQVIAESGAILSYLEGKYDSEQRLKPADEQARLQTSYWLHYAEGSLMPLLLMKLVFGRLGKAPVPWLLRPAGAALGKGIQKAWLDKQLVPHRQMIEQHLAAQPWFAGRRFGIADIQMSFPLLAMQSRGGLDDMPATAAWLGTIQQRAAWQRAIEKGGDVLPGSEKT</sequence>
<organism evidence="6 7">
    <name type="scientific">Candidatus Pantoea deserta</name>
    <dbReference type="NCBI Taxonomy" id="1869313"/>
    <lineage>
        <taxon>Bacteria</taxon>
        <taxon>Pseudomonadati</taxon>
        <taxon>Pseudomonadota</taxon>
        <taxon>Gammaproteobacteria</taxon>
        <taxon>Enterobacterales</taxon>
        <taxon>Erwiniaceae</taxon>
        <taxon>Pantoea</taxon>
    </lineage>
</organism>
<keyword evidence="2 6" id="KW-0808">Transferase</keyword>
<gene>
    <name evidence="6" type="ORF">BBB56_02395</name>
</gene>
<feature type="domain" description="GST C-terminal" evidence="5">
    <location>
        <begin position="86"/>
        <end position="224"/>
    </location>
</feature>
<protein>
    <recommendedName>
        <fullName evidence="1">glutathione transferase</fullName>
        <ecNumber evidence="1">2.5.1.18</ecNumber>
    </recommendedName>
</protein>
<evidence type="ECO:0000259" key="5">
    <source>
        <dbReference type="PROSITE" id="PS50405"/>
    </source>
</evidence>
<dbReference type="FunFam" id="3.40.30.10:FF:000156">
    <property type="entry name" value="Glutathione S-transferase 1"/>
    <property type="match status" value="1"/>
</dbReference>
<dbReference type="SUPFAM" id="SSF52833">
    <property type="entry name" value="Thioredoxin-like"/>
    <property type="match status" value="1"/>
</dbReference>
<dbReference type="CDD" id="cd03046">
    <property type="entry name" value="GST_N_GTT1_like"/>
    <property type="match status" value="1"/>
</dbReference>
<dbReference type="SFLD" id="SFLDS00019">
    <property type="entry name" value="Glutathione_Transferase_(cytos"/>
    <property type="match status" value="1"/>
</dbReference>
<dbReference type="InterPro" id="IPR036282">
    <property type="entry name" value="Glutathione-S-Trfase_C_sf"/>
</dbReference>
<dbReference type="PANTHER" id="PTHR44051:SF9">
    <property type="entry name" value="GLUTATHIONE S-TRANSFERASE 1"/>
    <property type="match status" value="1"/>
</dbReference>
<evidence type="ECO:0000313" key="6">
    <source>
        <dbReference type="EMBL" id="RPE04704.1"/>
    </source>
</evidence>
<dbReference type="Gene3D" id="1.20.1050.10">
    <property type="match status" value="1"/>
</dbReference>
<dbReference type="InterPro" id="IPR040079">
    <property type="entry name" value="Glutathione_S-Trfase"/>
</dbReference>
<dbReference type="AlphaFoldDB" id="A0A3N4PYY0"/>
<feature type="domain" description="GST N-terminal" evidence="4">
    <location>
        <begin position="1"/>
        <end position="80"/>
    </location>
</feature>
<dbReference type="GO" id="GO:0004601">
    <property type="term" value="F:peroxidase activity"/>
    <property type="evidence" value="ECO:0007669"/>
    <property type="project" value="UniProtKB-ARBA"/>
</dbReference>
<proteinExistence type="predicted"/>
<dbReference type="InterPro" id="IPR010987">
    <property type="entry name" value="Glutathione-S-Trfase_C-like"/>
</dbReference>
<evidence type="ECO:0000259" key="4">
    <source>
        <dbReference type="PROSITE" id="PS50404"/>
    </source>
</evidence>
<evidence type="ECO:0000256" key="3">
    <source>
        <dbReference type="ARBA" id="ARBA00047960"/>
    </source>
</evidence>
<dbReference type="Proteomes" id="UP000281332">
    <property type="component" value="Unassembled WGS sequence"/>
</dbReference>
<accession>A0A3N4PYY0</accession>
<keyword evidence="7" id="KW-1185">Reference proteome</keyword>
<comment type="caution">
    <text evidence="6">The sequence shown here is derived from an EMBL/GenBank/DDBJ whole genome shotgun (WGS) entry which is preliminary data.</text>
</comment>
<comment type="catalytic activity">
    <reaction evidence="3">
        <text>RX + glutathione = an S-substituted glutathione + a halide anion + H(+)</text>
        <dbReference type="Rhea" id="RHEA:16437"/>
        <dbReference type="ChEBI" id="CHEBI:15378"/>
        <dbReference type="ChEBI" id="CHEBI:16042"/>
        <dbReference type="ChEBI" id="CHEBI:17792"/>
        <dbReference type="ChEBI" id="CHEBI:57925"/>
        <dbReference type="ChEBI" id="CHEBI:90779"/>
        <dbReference type="EC" id="2.5.1.18"/>
    </reaction>
</comment>
<dbReference type="GO" id="GO:0005737">
    <property type="term" value="C:cytoplasm"/>
    <property type="evidence" value="ECO:0007669"/>
    <property type="project" value="UniProtKB-ARBA"/>
</dbReference>
<dbReference type="PROSITE" id="PS50404">
    <property type="entry name" value="GST_NTER"/>
    <property type="match status" value="1"/>
</dbReference>
<dbReference type="GO" id="GO:0004364">
    <property type="term" value="F:glutathione transferase activity"/>
    <property type="evidence" value="ECO:0007669"/>
    <property type="project" value="UniProtKB-EC"/>
</dbReference>
<dbReference type="SFLD" id="SFLDG01150">
    <property type="entry name" value="Main.1:_Beta-like"/>
    <property type="match status" value="1"/>
</dbReference>
<evidence type="ECO:0000256" key="2">
    <source>
        <dbReference type="ARBA" id="ARBA00022679"/>
    </source>
</evidence>
<evidence type="ECO:0000313" key="7">
    <source>
        <dbReference type="Proteomes" id="UP000281332"/>
    </source>
</evidence>
<dbReference type="RefSeq" id="WP_123798431.1">
    <property type="nucleotide sequence ID" value="NZ_RMVG01000001.1"/>
</dbReference>